<evidence type="ECO:0000256" key="1">
    <source>
        <dbReference type="ARBA" id="ARBA00005254"/>
    </source>
</evidence>
<dbReference type="RefSeq" id="WP_073049306.1">
    <property type="nucleotide sequence ID" value="NZ_FQZL01000012.1"/>
</dbReference>
<evidence type="ECO:0000256" key="4">
    <source>
        <dbReference type="ARBA" id="ARBA00023098"/>
    </source>
</evidence>
<dbReference type="Proteomes" id="UP000184052">
    <property type="component" value="Unassembled WGS sequence"/>
</dbReference>
<dbReference type="GO" id="GO:0016836">
    <property type="term" value="F:hydro-lyase activity"/>
    <property type="evidence" value="ECO:0007669"/>
    <property type="project" value="TreeGrafter"/>
</dbReference>
<comment type="similarity">
    <text evidence="1">Belongs to the enoyl-CoA hydratase/isomerase family.</text>
</comment>
<dbReference type="PANTHER" id="PTHR43602:SF1">
    <property type="entry name" value="ENOYL-COA HYDRATASE DOMAIN-CONTAINING PROTEIN 3, MITOCHONDRIAL"/>
    <property type="match status" value="1"/>
</dbReference>
<dbReference type="PANTHER" id="PTHR43602">
    <property type="match status" value="1"/>
</dbReference>
<dbReference type="Gene3D" id="1.10.12.10">
    <property type="entry name" value="Lyase 2-enoyl-coa Hydratase, Chain A, domain 2"/>
    <property type="match status" value="1"/>
</dbReference>
<evidence type="ECO:0000256" key="3">
    <source>
        <dbReference type="ARBA" id="ARBA00022946"/>
    </source>
</evidence>
<comment type="function">
    <text evidence="5">May play a role in fatty acid biosynthesis and insulin sensitivity.</text>
</comment>
<evidence type="ECO:0000256" key="6">
    <source>
        <dbReference type="ARBA" id="ARBA00040545"/>
    </source>
</evidence>
<keyword evidence="2" id="KW-0276">Fatty acid metabolism</keyword>
<dbReference type="InterPro" id="IPR052377">
    <property type="entry name" value="Mitochondrial_ECH-domain"/>
</dbReference>
<evidence type="ECO:0000256" key="5">
    <source>
        <dbReference type="ARBA" id="ARBA00037410"/>
    </source>
</evidence>
<evidence type="ECO:0000313" key="8">
    <source>
        <dbReference type="Proteomes" id="UP000184052"/>
    </source>
</evidence>
<proteinExistence type="inferred from homology"/>
<dbReference type="OrthoDB" id="9775794at2"/>
<reference evidence="7 8" key="1">
    <citation type="submission" date="2016-11" db="EMBL/GenBank/DDBJ databases">
        <authorList>
            <person name="Jaros S."/>
            <person name="Januszkiewicz K."/>
            <person name="Wedrychowicz H."/>
        </authorList>
    </citation>
    <scope>NUCLEOTIDE SEQUENCE [LARGE SCALE GENOMIC DNA]</scope>
    <source>
        <strain evidence="7 8">DSM 17477</strain>
    </source>
</reference>
<dbReference type="AlphaFoldDB" id="A0A1M6GZA2"/>
<dbReference type="InterPro" id="IPR029045">
    <property type="entry name" value="ClpP/crotonase-like_dom_sf"/>
</dbReference>
<dbReference type="EMBL" id="FQZL01000012">
    <property type="protein sequence ID" value="SHJ15234.1"/>
    <property type="molecule type" value="Genomic_DNA"/>
</dbReference>
<dbReference type="STRING" id="1121476.SAMN02745751_01855"/>
<dbReference type="Pfam" id="PF00378">
    <property type="entry name" value="ECH_1"/>
    <property type="match status" value="1"/>
</dbReference>
<dbReference type="GO" id="GO:0006631">
    <property type="term" value="P:fatty acid metabolic process"/>
    <property type="evidence" value="ECO:0007669"/>
    <property type="project" value="UniProtKB-KW"/>
</dbReference>
<sequence length="258" mass="28467">MEYTSVLLSKKDKIGYVTLNRPENNNTFNIPLAIELNEGLMELERDDDVNVIVIDANGKNFCTGIEVDYVDGKPFHDYIQWIGYMEKMNLTIAEMGKPVIASVKNIAVANGIGLVAACDLAIAAENAKFGATAVNVGLFCMGPAVPLLKSLGRKKTLELIMTGDMINAVEAERLGLVNKVVPTENLEEETYAFAKKLADKSPLAMKLGKESFYKMEDLDYKSAMELTNNHFAALCTTEDAQEGVDAFLNKRKPTWKNK</sequence>
<dbReference type="Gene3D" id="3.90.226.10">
    <property type="entry name" value="2-enoyl-CoA Hydratase, Chain A, domain 1"/>
    <property type="match status" value="1"/>
</dbReference>
<evidence type="ECO:0000256" key="2">
    <source>
        <dbReference type="ARBA" id="ARBA00022832"/>
    </source>
</evidence>
<organism evidence="7 8">
    <name type="scientific">Dethiosulfatibacter aminovorans DSM 17477</name>
    <dbReference type="NCBI Taxonomy" id="1121476"/>
    <lineage>
        <taxon>Bacteria</taxon>
        <taxon>Bacillati</taxon>
        <taxon>Bacillota</taxon>
        <taxon>Tissierellia</taxon>
        <taxon>Dethiosulfatibacter</taxon>
    </lineage>
</organism>
<accession>A0A1M6GZA2</accession>
<dbReference type="InterPro" id="IPR014748">
    <property type="entry name" value="Enoyl-CoA_hydra_C"/>
</dbReference>
<gene>
    <name evidence="7" type="ORF">SAMN02745751_01855</name>
</gene>
<evidence type="ECO:0000313" key="7">
    <source>
        <dbReference type="EMBL" id="SHJ15234.1"/>
    </source>
</evidence>
<keyword evidence="3" id="KW-0809">Transit peptide</keyword>
<dbReference type="SUPFAM" id="SSF52096">
    <property type="entry name" value="ClpP/crotonase"/>
    <property type="match status" value="1"/>
</dbReference>
<protein>
    <recommendedName>
        <fullName evidence="6">Enoyl-CoA hydratase domain-containing protein 3, mitochondrial</fullName>
    </recommendedName>
</protein>
<keyword evidence="8" id="KW-1185">Reference proteome</keyword>
<dbReference type="CDD" id="cd06558">
    <property type="entry name" value="crotonase-like"/>
    <property type="match status" value="1"/>
</dbReference>
<keyword evidence="4" id="KW-0443">Lipid metabolism</keyword>
<dbReference type="InterPro" id="IPR001753">
    <property type="entry name" value="Enoyl-CoA_hydra/iso"/>
</dbReference>
<name>A0A1M6GZA2_9FIRM</name>